<organism evidence="1 2">
    <name type="scientific">Candidatus Phycosocius bacilliformis</name>
    <dbReference type="NCBI Taxonomy" id="1445552"/>
    <lineage>
        <taxon>Bacteria</taxon>
        <taxon>Pseudomonadati</taxon>
        <taxon>Pseudomonadota</taxon>
        <taxon>Alphaproteobacteria</taxon>
        <taxon>Caulobacterales</taxon>
        <taxon>Caulobacterales incertae sedis</taxon>
        <taxon>Candidatus Phycosocius</taxon>
    </lineage>
</organism>
<keyword evidence="2" id="KW-1185">Reference proteome</keyword>
<proteinExistence type="predicted"/>
<protein>
    <recommendedName>
        <fullName evidence="3">DUF3126 domain-containing protein</fullName>
    </recommendedName>
</protein>
<dbReference type="RefSeq" id="WP_108985437.1">
    <property type="nucleotide sequence ID" value="NZ_BFBR01000007.1"/>
</dbReference>
<dbReference type="AlphaFoldDB" id="A0A2P2EBY8"/>
<gene>
    <name evidence="1" type="ORF">PbB2_02254</name>
</gene>
<comment type="caution">
    <text evidence="1">The sequence shown here is derived from an EMBL/GenBank/DDBJ whole genome shotgun (WGS) entry which is preliminary data.</text>
</comment>
<evidence type="ECO:0000313" key="1">
    <source>
        <dbReference type="EMBL" id="GBF58568.1"/>
    </source>
</evidence>
<sequence length="70" mass="8126">MANPEWKRVEAHMNRVFRSRDILLKPRAGVKDSMEVYMGPEFLGTVYIDEDEGETSYIFEMAILDIDLEG</sequence>
<dbReference type="Pfam" id="PF11324">
    <property type="entry name" value="DUF3126"/>
    <property type="match status" value="1"/>
</dbReference>
<dbReference type="OrthoDB" id="7632283at2"/>
<name>A0A2P2EBY8_9PROT</name>
<dbReference type="EMBL" id="BFBR01000007">
    <property type="protein sequence ID" value="GBF58568.1"/>
    <property type="molecule type" value="Genomic_DNA"/>
</dbReference>
<evidence type="ECO:0008006" key="3">
    <source>
        <dbReference type="Google" id="ProtNLM"/>
    </source>
</evidence>
<evidence type="ECO:0000313" key="2">
    <source>
        <dbReference type="Proteomes" id="UP000245086"/>
    </source>
</evidence>
<accession>A0A2P2EBY8</accession>
<reference evidence="1" key="1">
    <citation type="journal article" date="2018" name="Genome Announc.">
        <title>Draft Genome Sequence of "Candidatus Phycosocius bacilliformis," an Alphaproteobacterial Ectosymbiont of the Hydrocarbon-Producing Green Alga Botryococcus braunii.</title>
        <authorList>
            <person name="Tanabe Y."/>
            <person name="Yamaguchi H."/>
            <person name="Watanabe M.M."/>
        </authorList>
    </citation>
    <scope>NUCLEOTIDE SEQUENCE [LARGE SCALE GENOMIC DNA]</scope>
    <source>
        <strain evidence="1">BOTRYCO-2</strain>
    </source>
</reference>
<dbReference type="Proteomes" id="UP000245086">
    <property type="component" value="Unassembled WGS sequence"/>
</dbReference>
<dbReference type="InterPro" id="IPR021473">
    <property type="entry name" value="DUF3126"/>
</dbReference>